<protein>
    <recommendedName>
        <fullName evidence="2">Late embryogenesis abundant protein LEA-2 subgroup domain-containing protein</fullName>
    </recommendedName>
</protein>
<dbReference type="STRING" id="550983.A4R26_22735"/>
<dbReference type="PROSITE" id="PS51257">
    <property type="entry name" value="PROKAR_LIPOPROTEIN"/>
    <property type="match status" value="1"/>
</dbReference>
<feature type="signal peptide" evidence="1">
    <location>
        <begin position="1"/>
        <end position="17"/>
    </location>
</feature>
<evidence type="ECO:0000313" key="3">
    <source>
        <dbReference type="EMBL" id="OQP58783.1"/>
    </source>
</evidence>
<dbReference type="AlphaFoldDB" id="A0A1V9FK72"/>
<feature type="chain" id="PRO_5012686745" description="Late embryogenesis abundant protein LEA-2 subgroup domain-containing protein" evidence="1">
    <location>
        <begin position="18"/>
        <end position="158"/>
    </location>
</feature>
<evidence type="ECO:0000259" key="2">
    <source>
        <dbReference type="Pfam" id="PF03168"/>
    </source>
</evidence>
<organism evidence="3 4">
    <name type="scientific">Niastella populi</name>
    <dbReference type="NCBI Taxonomy" id="550983"/>
    <lineage>
        <taxon>Bacteria</taxon>
        <taxon>Pseudomonadati</taxon>
        <taxon>Bacteroidota</taxon>
        <taxon>Chitinophagia</taxon>
        <taxon>Chitinophagales</taxon>
        <taxon>Chitinophagaceae</taxon>
        <taxon>Niastella</taxon>
    </lineage>
</organism>
<accession>A0A1V9FK72</accession>
<gene>
    <name evidence="3" type="ORF">A4R26_22735</name>
</gene>
<reference evidence="4" key="1">
    <citation type="submission" date="2016-04" db="EMBL/GenBank/DDBJ databases">
        <authorList>
            <person name="Chen L."/>
            <person name="Zhuang W."/>
            <person name="Wang G."/>
        </authorList>
    </citation>
    <scope>NUCLEOTIDE SEQUENCE [LARGE SCALE GENOMIC DNA]</scope>
    <source>
        <strain evidence="4">208</strain>
    </source>
</reference>
<comment type="caution">
    <text evidence="3">The sequence shown here is derived from an EMBL/GenBank/DDBJ whole genome shotgun (WGS) entry which is preliminary data.</text>
</comment>
<sequence length="158" mass="18001">MRVITTFLLAIVIIFSACTTTREVSEPEFRDIGAVRLIDVGLLKTTAGADMIYYNPNNFGIQLTAARGEVYVDNVYFGSFQLNESVQVRKRAEFVLPVTIKMDNINAIKNQSELYKKKEALVRIEGRAFVKRSGFSKEVPIRYEQMQNLDRLRAIVSK</sequence>
<name>A0A1V9FK72_9BACT</name>
<dbReference type="InterPro" id="IPR004864">
    <property type="entry name" value="LEA_2"/>
</dbReference>
<keyword evidence="1" id="KW-0732">Signal</keyword>
<dbReference type="SUPFAM" id="SSF117070">
    <property type="entry name" value="LEA14-like"/>
    <property type="match status" value="1"/>
</dbReference>
<dbReference type="RefSeq" id="WP_081165176.1">
    <property type="nucleotide sequence ID" value="NZ_LWBP01000187.1"/>
</dbReference>
<dbReference type="Pfam" id="PF03168">
    <property type="entry name" value="LEA_2"/>
    <property type="match status" value="1"/>
</dbReference>
<evidence type="ECO:0000313" key="4">
    <source>
        <dbReference type="Proteomes" id="UP000192276"/>
    </source>
</evidence>
<feature type="domain" description="Late embryogenesis abundant protein LEA-2 subgroup" evidence="2">
    <location>
        <begin position="54"/>
        <end position="142"/>
    </location>
</feature>
<dbReference type="Proteomes" id="UP000192276">
    <property type="component" value="Unassembled WGS sequence"/>
</dbReference>
<dbReference type="Gene3D" id="2.60.40.1820">
    <property type="match status" value="1"/>
</dbReference>
<dbReference type="EMBL" id="LWBP01000187">
    <property type="protein sequence ID" value="OQP58783.1"/>
    <property type="molecule type" value="Genomic_DNA"/>
</dbReference>
<evidence type="ECO:0000256" key="1">
    <source>
        <dbReference type="SAM" id="SignalP"/>
    </source>
</evidence>
<keyword evidence="4" id="KW-1185">Reference proteome</keyword>
<proteinExistence type="predicted"/>
<dbReference type="OrthoDB" id="766446at2"/>